<accession>A0ABC9FIS4</accession>
<evidence type="ECO:0000256" key="6">
    <source>
        <dbReference type="PIRSR" id="PIRSR602401-1"/>
    </source>
</evidence>
<feature type="signal peptide" evidence="8">
    <location>
        <begin position="1"/>
        <end position="17"/>
    </location>
</feature>
<dbReference type="FunFam" id="1.10.630.10:FF:000007">
    <property type="entry name" value="Cytochrome P450 76C4"/>
    <property type="match status" value="1"/>
</dbReference>
<dbReference type="GO" id="GO:0046872">
    <property type="term" value="F:metal ion binding"/>
    <property type="evidence" value="ECO:0007669"/>
    <property type="project" value="UniProtKB-KW"/>
</dbReference>
<dbReference type="InterPro" id="IPR036396">
    <property type="entry name" value="Cyt_P450_sf"/>
</dbReference>
<comment type="similarity">
    <text evidence="1 7">Belongs to the cytochrome P450 family.</text>
</comment>
<dbReference type="Proteomes" id="UP001497457">
    <property type="component" value="Chromosome 6rd"/>
</dbReference>
<dbReference type="Gene3D" id="1.10.630.10">
    <property type="entry name" value="Cytochrome P450"/>
    <property type="match status" value="1"/>
</dbReference>
<name>A0ABC9FIS4_9POAL</name>
<keyword evidence="6 7" id="KW-0349">Heme</keyword>
<evidence type="ECO:0000313" key="10">
    <source>
        <dbReference type="Proteomes" id="UP001497457"/>
    </source>
</evidence>
<keyword evidence="5 6" id="KW-0408">Iron</keyword>
<evidence type="ECO:0000256" key="2">
    <source>
        <dbReference type="ARBA" id="ARBA00022723"/>
    </source>
</evidence>
<evidence type="ECO:0000256" key="4">
    <source>
        <dbReference type="ARBA" id="ARBA00023002"/>
    </source>
</evidence>
<dbReference type="Pfam" id="PF00067">
    <property type="entry name" value="p450"/>
    <property type="match status" value="1"/>
</dbReference>
<dbReference type="PANTHER" id="PTHR47950:SF44">
    <property type="entry name" value="CYTOCHROME P450, FAMILY 76, SUBFAMILY C, POLYPEPTIDE 5-RELATED"/>
    <property type="match status" value="1"/>
</dbReference>
<feature type="binding site" description="axial binding residue" evidence="6">
    <location>
        <position position="446"/>
    </location>
    <ligand>
        <name>heme</name>
        <dbReference type="ChEBI" id="CHEBI:30413"/>
    </ligand>
    <ligandPart>
        <name>Fe</name>
        <dbReference type="ChEBI" id="CHEBI:18248"/>
    </ligandPart>
</feature>
<dbReference type="EMBL" id="OZ075116">
    <property type="protein sequence ID" value="CAL5076369.1"/>
    <property type="molecule type" value="Genomic_DNA"/>
</dbReference>
<protein>
    <recommendedName>
        <fullName evidence="11">Cytochrome P450</fullName>
    </recommendedName>
</protein>
<dbReference type="InterPro" id="IPR002401">
    <property type="entry name" value="Cyt_P450_E_grp-I"/>
</dbReference>
<keyword evidence="8" id="KW-0732">Signal</keyword>
<dbReference type="PANTHER" id="PTHR47950">
    <property type="entry name" value="CYTOCHROME P450, FAMILY 76, SUBFAMILY C, POLYPEPTIDE 5-RELATED"/>
    <property type="match status" value="1"/>
</dbReference>
<dbReference type="CDD" id="cd11073">
    <property type="entry name" value="CYP76-like"/>
    <property type="match status" value="1"/>
</dbReference>
<evidence type="ECO:0000313" key="9">
    <source>
        <dbReference type="EMBL" id="CAL5076369.1"/>
    </source>
</evidence>
<dbReference type="PROSITE" id="PS00086">
    <property type="entry name" value="CYTOCHROME_P450"/>
    <property type="match status" value="1"/>
</dbReference>
<evidence type="ECO:0000256" key="7">
    <source>
        <dbReference type="RuleBase" id="RU000461"/>
    </source>
</evidence>
<dbReference type="AlphaFoldDB" id="A0ABC9FIS4"/>
<gene>
    <name evidence="9" type="ORF">URODEC1_LOCUS106126</name>
</gene>
<organism evidence="9 10">
    <name type="scientific">Urochloa decumbens</name>
    <dbReference type="NCBI Taxonomy" id="240449"/>
    <lineage>
        <taxon>Eukaryota</taxon>
        <taxon>Viridiplantae</taxon>
        <taxon>Streptophyta</taxon>
        <taxon>Embryophyta</taxon>
        <taxon>Tracheophyta</taxon>
        <taxon>Spermatophyta</taxon>
        <taxon>Magnoliopsida</taxon>
        <taxon>Liliopsida</taxon>
        <taxon>Poales</taxon>
        <taxon>Poaceae</taxon>
        <taxon>PACMAD clade</taxon>
        <taxon>Panicoideae</taxon>
        <taxon>Panicodae</taxon>
        <taxon>Paniceae</taxon>
        <taxon>Melinidinae</taxon>
        <taxon>Urochloa</taxon>
    </lineage>
</organism>
<evidence type="ECO:0000256" key="3">
    <source>
        <dbReference type="ARBA" id="ARBA00022821"/>
    </source>
</evidence>
<dbReference type="GO" id="GO:0051502">
    <property type="term" value="P:diterpene phytoalexin biosynthetic process"/>
    <property type="evidence" value="ECO:0007669"/>
    <property type="project" value="UniProtKB-ARBA"/>
</dbReference>
<dbReference type="GO" id="GO:0006952">
    <property type="term" value="P:defense response"/>
    <property type="evidence" value="ECO:0007669"/>
    <property type="project" value="UniProtKB-KW"/>
</dbReference>
<keyword evidence="10" id="KW-1185">Reference proteome</keyword>
<keyword evidence="2 6" id="KW-0479">Metal-binding</keyword>
<keyword evidence="3" id="KW-0611">Plant defense</keyword>
<dbReference type="PRINTS" id="PR00385">
    <property type="entry name" value="P450"/>
</dbReference>
<dbReference type="InterPro" id="IPR017972">
    <property type="entry name" value="Cyt_P450_CS"/>
</dbReference>
<keyword evidence="4 7" id="KW-0560">Oxidoreductase</keyword>
<dbReference type="SUPFAM" id="SSF48264">
    <property type="entry name" value="Cytochrome P450"/>
    <property type="match status" value="1"/>
</dbReference>
<sequence length="505" mass="55511">MDASSILLCLLCISVGSFTVYKKFLTSEKSTSSRNARRPPGPPGIPLLGNIFDVSGNQLHRTLAKLAAVHGPVMSLKLGMTNAIVVSTAAGARDVLQTHDSILAGRSVNDAARALRNHEISLVWLPSGAPLFRLLRVVCNTHLFSARGLEASRAVREQKVRELVESLRTHHAGRAVDIGGIMLSVMLNIMSGVLFSEDVADLSSDHEPELETLIRNTVEEFTKPNLSDIFPALARLDLNGRRRNNAVHMQKLYDFFGRVITRRRQRGTAGGDKDLDVLDELLQLHSEGRFSLDTVKSLLLDLFVAGASSTAQTVQWTLAEIFRHPAVMSKARQELESVVGSKEHPQESDIDKLPYLRAVVMEGMRLHPAGPLMMPHTAAADGAEVGGFPVPKGTKVIVNLWAIMRDPASWEKPEEFMPERFLGTVIDFRGVDARAFVPFGEGRRLCPGIHVATLSIMMILASVLHAFEWSLPDGMKPSDVDVTDRFRTSLHMVTPVKAVPTPVRR</sequence>
<dbReference type="InterPro" id="IPR001128">
    <property type="entry name" value="Cyt_P450"/>
</dbReference>
<keyword evidence="7" id="KW-0503">Monooxygenase</keyword>
<dbReference type="GO" id="GO:0016709">
    <property type="term" value="F:oxidoreductase activity, acting on paired donors, with incorporation or reduction of molecular oxygen, NAD(P)H as one donor, and incorporation of one atom of oxygen"/>
    <property type="evidence" value="ECO:0007669"/>
    <property type="project" value="UniProtKB-ARBA"/>
</dbReference>
<evidence type="ECO:0000256" key="1">
    <source>
        <dbReference type="ARBA" id="ARBA00010617"/>
    </source>
</evidence>
<evidence type="ECO:0000256" key="5">
    <source>
        <dbReference type="ARBA" id="ARBA00023004"/>
    </source>
</evidence>
<dbReference type="PRINTS" id="PR00463">
    <property type="entry name" value="EP450I"/>
</dbReference>
<feature type="chain" id="PRO_5044817686" description="Cytochrome P450" evidence="8">
    <location>
        <begin position="18"/>
        <end position="505"/>
    </location>
</feature>
<reference evidence="9" key="1">
    <citation type="submission" date="2024-10" db="EMBL/GenBank/DDBJ databases">
        <authorList>
            <person name="Ryan C."/>
        </authorList>
    </citation>
    <scope>NUCLEOTIDE SEQUENCE [LARGE SCALE GENOMIC DNA]</scope>
</reference>
<evidence type="ECO:0008006" key="11">
    <source>
        <dbReference type="Google" id="ProtNLM"/>
    </source>
</evidence>
<proteinExistence type="inferred from homology"/>
<comment type="cofactor">
    <cofactor evidence="6">
        <name>heme</name>
        <dbReference type="ChEBI" id="CHEBI:30413"/>
    </cofactor>
</comment>
<evidence type="ECO:0000256" key="8">
    <source>
        <dbReference type="SAM" id="SignalP"/>
    </source>
</evidence>